<dbReference type="GO" id="GO:0000455">
    <property type="term" value="P:enzyme-directed rRNA pseudouridine synthesis"/>
    <property type="evidence" value="ECO:0007669"/>
    <property type="project" value="TreeGrafter"/>
</dbReference>
<feature type="domain" description="Pseudouridine synthase RsuA/RluA-like" evidence="7">
    <location>
        <begin position="95"/>
        <end position="290"/>
    </location>
</feature>
<dbReference type="InterPro" id="IPR020103">
    <property type="entry name" value="PsdUridine_synth_cat_dom_sf"/>
</dbReference>
<dbReference type="CDD" id="cd02869">
    <property type="entry name" value="PseudoU_synth_RluA_like"/>
    <property type="match status" value="1"/>
</dbReference>
<evidence type="ECO:0000256" key="3">
    <source>
        <dbReference type="ARBA" id="ARBA00023235"/>
    </source>
</evidence>
<proteinExistence type="inferred from homology"/>
<evidence type="ECO:0000256" key="6">
    <source>
        <dbReference type="PROSITE-ProRule" id="PRU00182"/>
    </source>
</evidence>
<reference evidence="8" key="1">
    <citation type="submission" date="2019-11" db="EMBL/GenBank/DDBJ databases">
        <authorList>
            <person name="Feng L."/>
        </authorList>
    </citation>
    <scope>NUCLEOTIDE SEQUENCE</scope>
    <source>
        <strain evidence="8">VrattiLFYP33</strain>
    </source>
</reference>
<keyword evidence="3 8" id="KW-0413">Isomerase</keyword>
<dbReference type="EMBL" id="CACRUX010000049">
    <property type="protein sequence ID" value="VYU10284.1"/>
    <property type="molecule type" value="Genomic_DNA"/>
</dbReference>
<organism evidence="8">
    <name type="scientific">Veillonella ratti</name>
    <dbReference type="NCBI Taxonomy" id="103892"/>
    <lineage>
        <taxon>Bacteria</taxon>
        <taxon>Bacillati</taxon>
        <taxon>Bacillota</taxon>
        <taxon>Negativicutes</taxon>
        <taxon>Veillonellales</taxon>
        <taxon>Veillonellaceae</taxon>
        <taxon>Veillonella</taxon>
    </lineage>
</organism>
<dbReference type="PANTHER" id="PTHR21600:SF44">
    <property type="entry name" value="RIBOSOMAL LARGE SUBUNIT PSEUDOURIDINE SYNTHASE D"/>
    <property type="match status" value="1"/>
</dbReference>
<evidence type="ECO:0000259" key="7">
    <source>
        <dbReference type="Pfam" id="PF00849"/>
    </source>
</evidence>
<comment type="catalytic activity">
    <reaction evidence="1">
        <text>a uridine in RNA = a pseudouridine in RNA</text>
        <dbReference type="Rhea" id="RHEA:48348"/>
        <dbReference type="Rhea" id="RHEA-COMP:12068"/>
        <dbReference type="Rhea" id="RHEA-COMP:12069"/>
        <dbReference type="ChEBI" id="CHEBI:65314"/>
        <dbReference type="ChEBI" id="CHEBI:65315"/>
    </reaction>
</comment>
<comment type="similarity">
    <text evidence="2">Belongs to the pseudouridine synthase RluA family.</text>
</comment>
<accession>A0A6N3C4L5</accession>
<dbReference type="PANTHER" id="PTHR21600">
    <property type="entry name" value="MITOCHONDRIAL RNA PSEUDOURIDINE SYNTHASE"/>
    <property type="match status" value="1"/>
</dbReference>
<gene>
    <name evidence="8" type="primary">rluD_2</name>
    <name evidence="8" type="ORF">VRLFYP33_01256</name>
</gene>
<dbReference type="RefSeq" id="WP_156704830.1">
    <property type="nucleotide sequence ID" value="NZ_CACRUX010000049.1"/>
</dbReference>
<dbReference type="GO" id="GO:0003723">
    <property type="term" value="F:RNA binding"/>
    <property type="evidence" value="ECO:0007669"/>
    <property type="project" value="UniProtKB-KW"/>
</dbReference>
<dbReference type="GO" id="GO:0009982">
    <property type="term" value="F:pseudouridine synthase activity"/>
    <property type="evidence" value="ECO:0007669"/>
    <property type="project" value="InterPro"/>
</dbReference>
<evidence type="ECO:0000313" key="8">
    <source>
        <dbReference type="EMBL" id="VYU10284.1"/>
    </source>
</evidence>
<dbReference type="PROSITE" id="PS50889">
    <property type="entry name" value="S4"/>
    <property type="match status" value="1"/>
</dbReference>
<dbReference type="AlphaFoldDB" id="A0A6N3C4L5"/>
<dbReference type="PROSITE" id="PS01129">
    <property type="entry name" value="PSI_RLU"/>
    <property type="match status" value="1"/>
</dbReference>
<evidence type="ECO:0000256" key="2">
    <source>
        <dbReference type="ARBA" id="ARBA00010876"/>
    </source>
</evidence>
<protein>
    <recommendedName>
        <fullName evidence="4">RNA pseudouridylate synthase</fullName>
    </recommendedName>
    <alternativeName>
        <fullName evidence="5">RNA-uridine isomerase</fullName>
    </alternativeName>
</protein>
<sequence>MSRKTYRSDDVCFLLRPDDVMAGIETVGAWLDAKHMARSVMKTLFQEKLVLLNGKKTNPKESVELNDELRLQMPKEKIDHDPVPMELVILYEDEDLLILDKPVGITVNSKGQVSLANGVAQYFKDNGIKRKVRFLNRLDRDTSGCIVIAKSALAQSFYQQQIEDQRFEKWYATVVQGVLLDTNIVDLPMKRGEDGIHYEVREDGKPTRTVYNGTGVFEEVEGVQLGDATGNQPSDVTDGQFGDVVATSYREVSADELATMTEADKAKLVSTVDIRLYTGKTHQIRVAMAHLGHPLVGDALYGNERAGRTYELRARRVVFTSLRTGQIVTVSAD</sequence>
<evidence type="ECO:0000256" key="5">
    <source>
        <dbReference type="ARBA" id="ARBA00033164"/>
    </source>
</evidence>
<evidence type="ECO:0000256" key="4">
    <source>
        <dbReference type="ARBA" id="ARBA00031870"/>
    </source>
</evidence>
<dbReference type="Gene3D" id="3.30.2350.10">
    <property type="entry name" value="Pseudouridine synthase"/>
    <property type="match status" value="1"/>
</dbReference>
<dbReference type="InterPro" id="IPR006224">
    <property type="entry name" value="PsdUridine_synth_RluA-like_CS"/>
</dbReference>
<keyword evidence="6" id="KW-0694">RNA-binding</keyword>
<dbReference type="InterPro" id="IPR050188">
    <property type="entry name" value="RluA_PseudoU_synthase"/>
</dbReference>
<name>A0A6N3C4L5_9FIRM</name>
<dbReference type="GO" id="GO:0140098">
    <property type="term" value="F:catalytic activity, acting on RNA"/>
    <property type="evidence" value="ECO:0007669"/>
    <property type="project" value="UniProtKB-ARBA"/>
</dbReference>
<dbReference type="SUPFAM" id="SSF55120">
    <property type="entry name" value="Pseudouridine synthase"/>
    <property type="match status" value="1"/>
</dbReference>
<dbReference type="InterPro" id="IPR006145">
    <property type="entry name" value="PsdUridine_synth_RsuA/RluA"/>
</dbReference>
<evidence type="ECO:0000256" key="1">
    <source>
        <dbReference type="ARBA" id="ARBA00000073"/>
    </source>
</evidence>
<dbReference type="Pfam" id="PF00849">
    <property type="entry name" value="PseudoU_synth_2"/>
    <property type="match status" value="1"/>
</dbReference>